<accession>A0ABR2KRF6</accession>
<proteinExistence type="predicted"/>
<dbReference type="InterPro" id="IPR008266">
    <property type="entry name" value="Tyr_kinase_AS"/>
</dbReference>
<dbReference type="Pfam" id="PF00069">
    <property type="entry name" value="Pkinase"/>
    <property type="match status" value="1"/>
</dbReference>
<feature type="domain" description="Protein kinase" evidence="1">
    <location>
        <begin position="16"/>
        <end position="286"/>
    </location>
</feature>
<reference evidence="2 3" key="1">
    <citation type="submission" date="2024-04" db="EMBL/GenBank/DDBJ databases">
        <title>Tritrichomonas musculus Genome.</title>
        <authorList>
            <person name="Alves-Ferreira E."/>
            <person name="Grigg M."/>
            <person name="Lorenzi H."/>
            <person name="Galac M."/>
        </authorList>
    </citation>
    <scope>NUCLEOTIDE SEQUENCE [LARGE SCALE GENOMIC DNA]</scope>
    <source>
        <strain evidence="2 3">EAF2021</strain>
    </source>
</reference>
<gene>
    <name evidence="2" type="ORF">M9Y10_022086</name>
</gene>
<dbReference type="PROSITE" id="PS00109">
    <property type="entry name" value="PROTEIN_KINASE_TYR"/>
    <property type="match status" value="1"/>
</dbReference>
<protein>
    <recommendedName>
        <fullName evidence="1">Protein kinase domain-containing protein</fullName>
    </recommendedName>
</protein>
<dbReference type="EMBL" id="JAPFFF010000003">
    <property type="protein sequence ID" value="KAK8893659.1"/>
    <property type="molecule type" value="Genomic_DNA"/>
</dbReference>
<dbReference type="PROSITE" id="PS50011">
    <property type="entry name" value="PROTEIN_KINASE_DOM"/>
    <property type="match status" value="1"/>
</dbReference>
<dbReference type="Proteomes" id="UP001470230">
    <property type="component" value="Unassembled WGS sequence"/>
</dbReference>
<name>A0ABR2KRF6_9EUKA</name>
<evidence type="ECO:0000313" key="3">
    <source>
        <dbReference type="Proteomes" id="UP001470230"/>
    </source>
</evidence>
<organism evidence="2 3">
    <name type="scientific">Tritrichomonas musculus</name>
    <dbReference type="NCBI Taxonomy" id="1915356"/>
    <lineage>
        <taxon>Eukaryota</taxon>
        <taxon>Metamonada</taxon>
        <taxon>Parabasalia</taxon>
        <taxon>Tritrichomonadida</taxon>
        <taxon>Tritrichomonadidae</taxon>
        <taxon>Tritrichomonas</taxon>
    </lineage>
</organism>
<dbReference type="InterPro" id="IPR050167">
    <property type="entry name" value="Ser_Thr_protein_kinase"/>
</dbReference>
<dbReference type="InterPro" id="IPR001245">
    <property type="entry name" value="Ser-Thr/Tyr_kinase_cat_dom"/>
</dbReference>
<dbReference type="SUPFAM" id="SSF56112">
    <property type="entry name" value="Protein kinase-like (PK-like)"/>
    <property type="match status" value="1"/>
</dbReference>
<dbReference type="InterPro" id="IPR000719">
    <property type="entry name" value="Prot_kinase_dom"/>
</dbReference>
<comment type="caution">
    <text evidence="2">The sequence shown here is derived from an EMBL/GenBank/DDBJ whole genome shotgun (WGS) entry which is preliminary data.</text>
</comment>
<sequence>MISAEIEKFKVDGNDFEPIRSKGSIKGGCCVVVFVKSIKNQKEYVLKRTLRKLKKGDFQEKLYYNEIMTLSKFHHPAIVPFIGFCIDPKGYGNTYLEYMENGSLDSFINSDLAKGPSFDDTRKLIISYGIARAMKYLHSHKIIHRDLSIRNILLDAELHPYVSGFSTSTGIDTIKSSQTVQQTTATIMPPEFITDYDKYNRTTPIDVYSYAMLLYYLWIGQPPYNENETISLIINKVLANVRPQFPPTPSLSEHWKNLIRSCWDEKPSKRPTFSDICKMLESEDFITSNIDKALFNSYKEMIDSASGASQ</sequence>
<dbReference type="PANTHER" id="PTHR23257">
    <property type="entry name" value="SERINE-THREONINE PROTEIN KINASE"/>
    <property type="match status" value="1"/>
</dbReference>
<dbReference type="PRINTS" id="PR00109">
    <property type="entry name" value="TYRKINASE"/>
</dbReference>
<dbReference type="Gene3D" id="1.10.510.10">
    <property type="entry name" value="Transferase(Phosphotransferase) domain 1"/>
    <property type="match status" value="1"/>
</dbReference>
<keyword evidence="3" id="KW-1185">Reference proteome</keyword>
<evidence type="ECO:0000313" key="2">
    <source>
        <dbReference type="EMBL" id="KAK8893659.1"/>
    </source>
</evidence>
<evidence type="ECO:0000259" key="1">
    <source>
        <dbReference type="PROSITE" id="PS50011"/>
    </source>
</evidence>
<dbReference type="InterPro" id="IPR011009">
    <property type="entry name" value="Kinase-like_dom_sf"/>
</dbReference>